<dbReference type="Proteomes" id="UP001221838">
    <property type="component" value="Unassembled WGS sequence"/>
</dbReference>
<name>A0ABT5D7Q8_9BACT</name>
<keyword evidence="2" id="KW-1185">Reference proteome</keyword>
<evidence type="ECO:0000313" key="2">
    <source>
        <dbReference type="Proteomes" id="UP001221838"/>
    </source>
</evidence>
<accession>A0ABT5D7Q8</accession>
<organism evidence="1 2">
    <name type="scientific">Stigmatella ashevillensis</name>
    <dbReference type="NCBI Taxonomy" id="2995309"/>
    <lineage>
        <taxon>Bacteria</taxon>
        <taxon>Pseudomonadati</taxon>
        <taxon>Myxococcota</taxon>
        <taxon>Myxococcia</taxon>
        <taxon>Myxococcales</taxon>
        <taxon>Cystobacterineae</taxon>
        <taxon>Archangiaceae</taxon>
        <taxon>Stigmatella</taxon>
    </lineage>
</organism>
<sequence>MSENHGGTEYDYGQCPCTGQYVQHLIEVEMAVASRTVVLTNIPQGECTVCSSQVYKMQIMERLETLMRTERAEQQK</sequence>
<dbReference type="RefSeq" id="WP_272138460.1">
    <property type="nucleotide sequence ID" value="NZ_JAQNDM010000002.1"/>
</dbReference>
<protein>
    <recommendedName>
        <fullName evidence="3">YgiT-type zinc finger domain-containing protein</fullName>
    </recommendedName>
</protein>
<gene>
    <name evidence="1" type="ORF">POL68_14580</name>
</gene>
<comment type="caution">
    <text evidence="1">The sequence shown here is derived from an EMBL/GenBank/DDBJ whole genome shotgun (WGS) entry which is preliminary data.</text>
</comment>
<evidence type="ECO:0008006" key="3">
    <source>
        <dbReference type="Google" id="ProtNLM"/>
    </source>
</evidence>
<evidence type="ECO:0000313" key="1">
    <source>
        <dbReference type="EMBL" id="MDC0709695.1"/>
    </source>
</evidence>
<dbReference type="EMBL" id="JAQNDM010000002">
    <property type="protein sequence ID" value="MDC0709695.1"/>
    <property type="molecule type" value="Genomic_DNA"/>
</dbReference>
<proteinExistence type="predicted"/>
<reference evidence="1 2" key="1">
    <citation type="submission" date="2022-11" db="EMBL/GenBank/DDBJ databases">
        <title>Minimal conservation of predation-associated metabolite biosynthetic gene clusters underscores biosynthetic potential of Myxococcota including descriptions for ten novel species: Archangium lansinium sp. nov., Myxococcus landrumus sp. nov., Nannocystis bai.</title>
        <authorList>
            <person name="Ahearne A."/>
            <person name="Stevens C."/>
            <person name="Dowd S."/>
        </authorList>
    </citation>
    <scope>NUCLEOTIDE SEQUENCE [LARGE SCALE GENOMIC DNA]</scope>
    <source>
        <strain evidence="1 2">NCWAL01</strain>
    </source>
</reference>